<dbReference type="OrthoDB" id="9797358at2"/>
<dbReference type="PIRSF" id="PIRSF005276">
    <property type="entry name" value="SspB"/>
    <property type="match status" value="1"/>
</dbReference>
<reference evidence="3" key="1">
    <citation type="submission" date="2016-10" db="EMBL/GenBank/DDBJ databases">
        <authorList>
            <person name="Varghese N."/>
        </authorList>
    </citation>
    <scope>NUCLEOTIDE SEQUENCE [LARGE SCALE GENOMIC DNA]</scope>
    <source>
        <strain evidence="3">Nsp8</strain>
    </source>
</reference>
<protein>
    <submittedName>
        <fullName evidence="2">Stringent starvation protein B</fullName>
    </submittedName>
</protein>
<dbReference type="SUPFAM" id="SSF101738">
    <property type="entry name" value="SspB-like"/>
    <property type="match status" value="1"/>
</dbReference>
<name>A0A1I4XKQ8_9PROT</name>
<dbReference type="EMBL" id="FOVJ01000001">
    <property type="protein sequence ID" value="SFN26437.1"/>
    <property type="molecule type" value="Genomic_DNA"/>
</dbReference>
<accession>A0A1I4XKQ8</accession>
<dbReference type="Proteomes" id="UP000183107">
    <property type="component" value="Unassembled WGS sequence"/>
</dbReference>
<dbReference type="Gene3D" id="2.30.30.220">
    <property type="entry name" value="SspB-like"/>
    <property type="match status" value="1"/>
</dbReference>
<dbReference type="PANTHER" id="PTHR37486:SF1">
    <property type="entry name" value="STRINGENT STARVATION PROTEIN B"/>
    <property type="match status" value="1"/>
</dbReference>
<dbReference type="NCBIfam" id="NF008769">
    <property type="entry name" value="PRK11798.2-5"/>
    <property type="match status" value="1"/>
</dbReference>
<evidence type="ECO:0000256" key="1">
    <source>
        <dbReference type="SAM" id="MobiDB-lite"/>
    </source>
</evidence>
<organism evidence="2 3">
    <name type="scientific">Nitrosospira briensis</name>
    <dbReference type="NCBI Taxonomy" id="35799"/>
    <lineage>
        <taxon>Bacteria</taxon>
        <taxon>Pseudomonadati</taxon>
        <taxon>Pseudomonadota</taxon>
        <taxon>Betaproteobacteria</taxon>
        <taxon>Nitrosomonadales</taxon>
        <taxon>Nitrosomonadaceae</taxon>
        <taxon>Nitrosospira</taxon>
    </lineage>
</organism>
<evidence type="ECO:0000313" key="3">
    <source>
        <dbReference type="Proteomes" id="UP000183107"/>
    </source>
</evidence>
<dbReference type="PANTHER" id="PTHR37486">
    <property type="entry name" value="STRINGENT STARVATION PROTEIN B"/>
    <property type="match status" value="1"/>
</dbReference>
<gene>
    <name evidence="2" type="ORF">SAMN05216386_0185</name>
</gene>
<sequence>MKELSTKPYLIRAIYEWCSDSGFTPYISVKVDAQTRVPDEFVKDGEIILNISHDAAHHLTLGNDFIHFSARFGGVSREIAIPVGAVQGIFAKETAQGLLFTLENEADPAQGEADTGESGKPQVPGSASPTNQKRRFQVIK</sequence>
<keyword evidence="3" id="KW-1185">Reference proteome</keyword>
<dbReference type="AlphaFoldDB" id="A0A1I4XKQ8"/>
<proteinExistence type="predicted"/>
<dbReference type="RefSeq" id="WP_074793678.1">
    <property type="nucleotide sequence ID" value="NZ_FOVJ01000001.1"/>
</dbReference>
<evidence type="ECO:0000313" key="2">
    <source>
        <dbReference type="EMBL" id="SFN26437.1"/>
    </source>
</evidence>
<dbReference type="InterPro" id="IPR036760">
    <property type="entry name" value="SspB-like_sf"/>
</dbReference>
<feature type="region of interest" description="Disordered" evidence="1">
    <location>
        <begin position="104"/>
        <end position="140"/>
    </location>
</feature>
<dbReference type="Pfam" id="PF04386">
    <property type="entry name" value="SspB"/>
    <property type="match status" value="1"/>
</dbReference>
<dbReference type="InterPro" id="IPR007481">
    <property type="entry name" value="SspB"/>
</dbReference>